<name>A0AAF0D534_9CAUD</name>
<evidence type="ECO:0000256" key="1">
    <source>
        <dbReference type="SAM" id="Phobius"/>
    </source>
</evidence>
<protein>
    <submittedName>
        <fullName evidence="2">Uncharacterized protein</fullName>
    </submittedName>
</protein>
<accession>A0AAF0D534</accession>
<sequence length="104" mass="12342">MQQIFGFISMTGQIILGLILLLGFIGVGFLIKHQNKVDKERIWVHKKTGGQYKPLYVCQMKDITSRQWFESIAYISLKTGEIFIRERKDFLKQFITLKEWEKEK</sequence>
<evidence type="ECO:0000313" key="2">
    <source>
        <dbReference type="EMBL" id="WEU69786.1"/>
    </source>
</evidence>
<keyword evidence="3" id="KW-1185">Reference proteome</keyword>
<keyword evidence="1" id="KW-0472">Membrane</keyword>
<feature type="transmembrane region" description="Helical" evidence="1">
    <location>
        <begin position="6"/>
        <end position="31"/>
    </location>
</feature>
<keyword evidence="1" id="KW-0812">Transmembrane</keyword>
<evidence type="ECO:0000313" key="3">
    <source>
        <dbReference type="Proteomes" id="UP001241835"/>
    </source>
</evidence>
<organism evidence="2 3">
    <name type="scientific">Kehishuvirus sp. 'tikkala'</name>
    <dbReference type="NCBI Taxonomy" id="3028513"/>
    <lineage>
        <taxon>Viruses</taxon>
        <taxon>Duplodnaviria</taxon>
        <taxon>Heunggongvirae</taxon>
        <taxon>Uroviricota</taxon>
        <taxon>Caudoviricetes</taxon>
        <taxon>Crassvirales</taxon>
        <taxon>Steigviridae</taxon>
        <taxon>Asinivirinae</taxon>
        <taxon>Kehishuvirus</taxon>
    </lineage>
</organism>
<keyword evidence="1" id="KW-1133">Transmembrane helix</keyword>
<dbReference type="Proteomes" id="UP001241835">
    <property type="component" value="Segment"/>
</dbReference>
<dbReference type="EMBL" id="OQ198717">
    <property type="protein sequence ID" value="WEU69786.1"/>
    <property type="molecule type" value="Genomic_DNA"/>
</dbReference>
<reference evidence="2 3" key="1">
    <citation type="submission" date="2023-01" db="EMBL/GenBank/DDBJ databases">
        <title>New crAssphage isolates infecting Bacteroides cellulosilyticus.</title>
        <authorList>
            <person name="Papudeshi B."/>
            <person name="Vega A.A."/>
            <person name="Souza C."/>
            <person name="Giles S.K."/>
            <person name="Mallawaarachchi V."/>
            <person name="Roach M.J."/>
            <person name="An M."/>
            <person name="Jacobson N."/>
            <person name="McNair K."/>
            <person name="Mora M.F."/>
            <person name="Pastrana K."/>
            <person name="Leigh C."/>
            <person name="Cram C."/>
            <person name="Plewa W.S."/>
            <person name="Grigson S.R."/>
            <person name="Bouras G.S."/>
            <person name="Decewicz P."/>
            <person name="Luque A."/>
            <person name="Droit L."/>
            <person name="Handley S."/>
            <person name="Segall A.M."/>
            <person name="Dinsdale E.A."/>
            <person name="Edwards R.A."/>
        </authorList>
    </citation>
    <scope>NUCLEOTIDE SEQUENCE [LARGE SCALE GENOMIC DNA]</scope>
    <source>
        <strain evidence="2">Bc01</strain>
    </source>
</reference>
<proteinExistence type="predicted"/>